<dbReference type="STRING" id="299467.A0A443Q8G9"/>
<sequence length="110" mass="13114">MYAFKTKISNNKNENDIIEEKKAKGTKKYIVKKELKFENYYDLLRNKSIKENKPNVLYKKQNVIRSVKHEIQTQTINKVALSYNDDKRFKLEDGISSLPYGHYRLKNLNL</sequence>
<organism evidence="1 2">
    <name type="scientific">Leptotrombidium deliense</name>
    <dbReference type="NCBI Taxonomy" id="299467"/>
    <lineage>
        <taxon>Eukaryota</taxon>
        <taxon>Metazoa</taxon>
        <taxon>Ecdysozoa</taxon>
        <taxon>Arthropoda</taxon>
        <taxon>Chelicerata</taxon>
        <taxon>Arachnida</taxon>
        <taxon>Acari</taxon>
        <taxon>Acariformes</taxon>
        <taxon>Trombidiformes</taxon>
        <taxon>Prostigmata</taxon>
        <taxon>Anystina</taxon>
        <taxon>Parasitengona</taxon>
        <taxon>Trombiculoidea</taxon>
        <taxon>Trombiculidae</taxon>
        <taxon>Leptotrombidium</taxon>
    </lineage>
</organism>
<dbReference type="AlphaFoldDB" id="A0A443Q8G9"/>
<keyword evidence="2" id="KW-1185">Reference proteome</keyword>
<protein>
    <submittedName>
        <fullName evidence="1">Uncharacterized protein</fullName>
    </submittedName>
</protein>
<gene>
    <name evidence="1" type="ORF">B4U80_09538</name>
</gene>
<dbReference type="Proteomes" id="UP000288716">
    <property type="component" value="Unassembled WGS sequence"/>
</dbReference>
<reference evidence="1 2" key="1">
    <citation type="journal article" date="2018" name="Gigascience">
        <title>Genomes of trombidid mites reveal novel predicted allergens and laterally-transferred genes associated with secondary metabolism.</title>
        <authorList>
            <person name="Dong X."/>
            <person name="Chaisiri K."/>
            <person name="Xia D."/>
            <person name="Armstrong S.D."/>
            <person name="Fang Y."/>
            <person name="Donnelly M.J."/>
            <person name="Kadowaki T."/>
            <person name="McGarry J.W."/>
            <person name="Darby A.C."/>
            <person name="Makepeace B.L."/>
        </authorList>
    </citation>
    <scope>NUCLEOTIDE SEQUENCE [LARGE SCALE GENOMIC DNA]</scope>
    <source>
        <strain evidence="1">UoL-UT</strain>
    </source>
</reference>
<name>A0A443Q8G9_9ACAR</name>
<dbReference type="VEuPathDB" id="VectorBase:LDEU014598"/>
<evidence type="ECO:0000313" key="1">
    <source>
        <dbReference type="EMBL" id="RWR99313.1"/>
    </source>
</evidence>
<proteinExistence type="predicted"/>
<comment type="caution">
    <text evidence="1">The sequence shown here is derived from an EMBL/GenBank/DDBJ whole genome shotgun (WGS) entry which is preliminary data.</text>
</comment>
<accession>A0A443Q8G9</accession>
<dbReference type="EMBL" id="NCKV01064372">
    <property type="protein sequence ID" value="RWR99313.1"/>
    <property type="molecule type" value="Genomic_DNA"/>
</dbReference>
<dbReference type="OrthoDB" id="7690693at2759"/>
<evidence type="ECO:0000313" key="2">
    <source>
        <dbReference type="Proteomes" id="UP000288716"/>
    </source>
</evidence>